<evidence type="ECO:0000313" key="2">
    <source>
        <dbReference type="EMBL" id="KAK0513009.1"/>
    </source>
</evidence>
<keyword evidence="3" id="KW-1185">Reference proteome</keyword>
<dbReference type="Proteomes" id="UP001166286">
    <property type="component" value="Unassembled WGS sequence"/>
</dbReference>
<gene>
    <name evidence="2" type="ORF">JMJ35_005026</name>
</gene>
<feature type="transmembrane region" description="Helical" evidence="1">
    <location>
        <begin position="47"/>
        <end position="65"/>
    </location>
</feature>
<organism evidence="2 3">
    <name type="scientific">Cladonia borealis</name>
    <dbReference type="NCBI Taxonomy" id="184061"/>
    <lineage>
        <taxon>Eukaryota</taxon>
        <taxon>Fungi</taxon>
        <taxon>Dikarya</taxon>
        <taxon>Ascomycota</taxon>
        <taxon>Pezizomycotina</taxon>
        <taxon>Lecanoromycetes</taxon>
        <taxon>OSLEUM clade</taxon>
        <taxon>Lecanoromycetidae</taxon>
        <taxon>Lecanorales</taxon>
        <taxon>Lecanorineae</taxon>
        <taxon>Cladoniaceae</taxon>
        <taxon>Cladonia</taxon>
    </lineage>
</organism>
<accession>A0AA39R3A1</accession>
<evidence type="ECO:0000313" key="3">
    <source>
        <dbReference type="Proteomes" id="UP001166286"/>
    </source>
</evidence>
<keyword evidence="1" id="KW-1133">Transmembrane helix</keyword>
<reference evidence="2" key="1">
    <citation type="submission" date="2023-03" db="EMBL/GenBank/DDBJ databases">
        <title>Complete genome of Cladonia borealis.</title>
        <authorList>
            <person name="Park H."/>
        </authorList>
    </citation>
    <scope>NUCLEOTIDE SEQUENCE</scope>
    <source>
        <strain evidence="2">ANT050790</strain>
    </source>
</reference>
<name>A0AA39R3A1_9LECA</name>
<dbReference type="AlphaFoldDB" id="A0AA39R3A1"/>
<sequence>MAPMRFRLHNQGLVVCILIWNRARHYMKGLGVMVDPEANCIPRTRTVVAALISLVVFFVVGGLAIKNPSEAWLPIAYFVATILDLLIAAFALTDLKLRQHRRYRRSVANTVFTCFFTILVMTVLYATEWHAASNSWIVTTSSEKIEADSSTKNRAPWPAVLIMSDTAAHYQASFLEHQPWTCFIGQDIPDAPACSSMDEAEIAQIESNSCNCSESYDQTIYDHFIGNDTKRTISFMPPSYLVTGDVQTFFNLHVTFNYNSSRWVSGDSILRDSPNIWLLVYDPVIPAQQAYETGTAGLTLMNANGFTTITLTPNYMRRRDSTPHYEYDAQVNTSPMLDVVCDVATRNMSSANKTVKTPESNAYAPCNAPIAFRFANLERQTATERPAMQWGDIVMSVGSYFALVQFVCWVFSGLAWSGAI</sequence>
<keyword evidence="1" id="KW-0812">Transmembrane</keyword>
<keyword evidence="1" id="KW-0472">Membrane</keyword>
<proteinExistence type="predicted"/>
<evidence type="ECO:0000256" key="1">
    <source>
        <dbReference type="SAM" id="Phobius"/>
    </source>
</evidence>
<protein>
    <recommendedName>
        <fullName evidence="4">Transmembrane protein</fullName>
    </recommendedName>
</protein>
<dbReference type="EMBL" id="JAFEKC020000009">
    <property type="protein sequence ID" value="KAK0513009.1"/>
    <property type="molecule type" value="Genomic_DNA"/>
</dbReference>
<feature type="transmembrane region" description="Helical" evidence="1">
    <location>
        <begin position="107"/>
        <end position="126"/>
    </location>
</feature>
<evidence type="ECO:0008006" key="4">
    <source>
        <dbReference type="Google" id="ProtNLM"/>
    </source>
</evidence>
<comment type="caution">
    <text evidence="2">The sequence shown here is derived from an EMBL/GenBank/DDBJ whole genome shotgun (WGS) entry which is preliminary data.</text>
</comment>
<feature type="transmembrane region" description="Helical" evidence="1">
    <location>
        <begin position="71"/>
        <end position="95"/>
    </location>
</feature>